<sequence>MSARNRLQLNINAGLSSCYAEVYGWLSKKKGASYSSRANVILSRVASKPSIPTDMSLMVAACCSSTSSR</sequence>
<dbReference type="PROSITE" id="PS51257">
    <property type="entry name" value="PROKAR_LIPOPROTEIN"/>
    <property type="match status" value="1"/>
</dbReference>
<protein>
    <submittedName>
        <fullName evidence="1">Uncharacterized protein</fullName>
    </submittedName>
</protein>
<accession>A0A164RMH8</accession>
<organism evidence="1 2">
    <name type="scientific">Sistotremastrum niveocremeum HHB9708</name>
    <dbReference type="NCBI Taxonomy" id="1314777"/>
    <lineage>
        <taxon>Eukaryota</taxon>
        <taxon>Fungi</taxon>
        <taxon>Dikarya</taxon>
        <taxon>Basidiomycota</taxon>
        <taxon>Agaricomycotina</taxon>
        <taxon>Agaricomycetes</taxon>
        <taxon>Sistotremastrales</taxon>
        <taxon>Sistotremastraceae</taxon>
        <taxon>Sertulicium</taxon>
        <taxon>Sertulicium niveocremeum</taxon>
    </lineage>
</organism>
<evidence type="ECO:0000313" key="2">
    <source>
        <dbReference type="Proteomes" id="UP000076722"/>
    </source>
</evidence>
<dbReference type="Proteomes" id="UP000076722">
    <property type="component" value="Unassembled WGS sequence"/>
</dbReference>
<proteinExistence type="predicted"/>
<dbReference type="AlphaFoldDB" id="A0A164RMH8"/>
<keyword evidence="2" id="KW-1185">Reference proteome</keyword>
<dbReference type="EMBL" id="KV419420">
    <property type="protein sequence ID" value="KZS90694.1"/>
    <property type="molecule type" value="Genomic_DNA"/>
</dbReference>
<gene>
    <name evidence="1" type="ORF">SISNIDRAFT_457545</name>
</gene>
<evidence type="ECO:0000313" key="1">
    <source>
        <dbReference type="EMBL" id="KZS90694.1"/>
    </source>
</evidence>
<reference evidence="1 2" key="1">
    <citation type="journal article" date="2016" name="Mol. Biol. Evol.">
        <title>Comparative Genomics of Early-Diverging Mushroom-Forming Fungi Provides Insights into the Origins of Lignocellulose Decay Capabilities.</title>
        <authorList>
            <person name="Nagy L.G."/>
            <person name="Riley R."/>
            <person name="Tritt A."/>
            <person name="Adam C."/>
            <person name="Daum C."/>
            <person name="Floudas D."/>
            <person name="Sun H."/>
            <person name="Yadav J.S."/>
            <person name="Pangilinan J."/>
            <person name="Larsson K.H."/>
            <person name="Matsuura K."/>
            <person name="Barry K."/>
            <person name="Labutti K."/>
            <person name="Kuo R."/>
            <person name="Ohm R.A."/>
            <person name="Bhattacharya S.S."/>
            <person name="Shirouzu T."/>
            <person name="Yoshinaga Y."/>
            <person name="Martin F.M."/>
            <person name="Grigoriev I.V."/>
            <person name="Hibbett D.S."/>
        </authorList>
    </citation>
    <scope>NUCLEOTIDE SEQUENCE [LARGE SCALE GENOMIC DNA]</scope>
    <source>
        <strain evidence="1 2">HHB9708</strain>
    </source>
</reference>
<name>A0A164RMH8_9AGAM</name>